<dbReference type="GO" id="GO:0016987">
    <property type="term" value="F:sigma factor activity"/>
    <property type="evidence" value="ECO:0007669"/>
    <property type="project" value="UniProtKB-KW"/>
</dbReference>
<dbReference type="InterPro" id="IPR000943">
    <property type="entry name" value="RNA_pol_sigma70"/>
</dbReference>
<evidence type="ECO:0000256" key="4">
    <source>
        <dbReference type="ARBA" id="ARBA00023125"/>
    </source>
</evidence>
<keyword evidence="4" id="KW-0238">DNA-binding</keyword>
<feature type="domain" description="RNA polymerase sigma-70 region 2" evidence="7">
    <location>
        <begin position="45"/>
        <end position="110"/>
    </location>
</feature>
<dbReference type="RefSeq" id="WP_015497760.1">
    <property type="nucleotide sequence ID" value="NC_020910.1"/>
</dbReference>
<dbReference type="InterPro" id="IPR007627">
    <property type="entry name" value="RNA_pol_sigma70_r2"/>
</dbReference>
<dbReference type="Gene3D" id="1.20.120.1810">
    <property type="match status" value="1"/>
</dbReference>
<evidence type="ECO:0000313" key="10">
    <source>
        <dbReference type="Proteomes" id="UP000004688"/>
    </source>
</evidence>
<keyword evidence="9" id="KW-0614">Plasmid</keyword>
<feature type="region of interest" description="Disordered" evidence="6">
    <location>
        <begin position="280"/>
        <end position="301"/>
    </location>
</feature>
<evidence type="ECO:0000259" key="8">
    <source>
        <dbReference type="Pfam" id="PF04545"/>
    </source>
</evidence>
<keyword evidence="3" id="KW-0731">Sigma factor</keyword>
<dbReference type="InterPro" id="IPR013324">
    <property type="entry name" value="RNA_pol_sigma_r3/r4-like"/>
</dbReference>
<organism evidence="9 10">
    <name type="scientific">Octadecabacter arcticus 238</name>
    <dbReference type="NCBI Taxonomy" id="391616"/>
    <lineage>
        <taxon>Bacteria</taxon>
        <taxon>Pseudomonadati</taxon>
        <taxon>Pseudomonadota</taxon>
        <taxon>Alphaproteobacteria</taxon>
        <taxon>Rhodobacterales</taxon>
        <taxon>Roseobacteraceae</taxon>
        <taxon>Octadecabacter</taxon>
    </lineage>
</organism>
<dbReference type="PANTHER" id="PTHR30376">
    <property type="entry name" value="SIGMA FACTOR RPOH HEAT SHOCK RELATED"/>
    <property type="match status" value="1"/>
</dbReference>
<evidence type="ECO:0000256" key="3">
    <source>
        <dbReference type="ARBA" id="ARBA00023082"/>
    </source>
</evidence>
<dbReference type="NCBIfam" id="TIGR02937">
    <property type="entry name" value="sigma70-ECF"/>
    <property type="match status" value="1"/>
</dbReference>
<accession>M9RYB6</accession>
<evidence type="ECO:0000259" key="7">
    <source>
        <dbReference type="Pfam" id="PF04542"/>
    </source>
</evidence>
<dbReference type="PRINTS" id="PR00046">
    <property type="entry name" value="SIGMA70FCT"/>
</dbReference>
<feature type="compositionally biased region" description="Basic and acidic residues" evidence="6">
    <location>
        <begin position="287"/>
        <end position="301"/>
    </location>
</feature>
<dbReference type="InterPro" id="IPR050813">
    <property type="entry name" value="Sigma-70_Factor"/>
</dbReference>
<evidence type="ECO:0000256" key="1">
    <source>
        <dbReference type="ARBA" id="ARBA00007788"/>
    </source>
</evidence>
<protein>
    <submittedName>
        <fullName evidence="9">RNA polymerase sigma factor</fullName>
    </submittedName>
</protein>
<dbReference type="Gene3D" id="1.20.140.160">
    <property type="match status" value="1"/>
</dbReference>
<evidence type="ECO:0000256" key="6">
    <source>
        <dbReference type="SAM" id="MobiDB-lite"/>
    </source>
</evidence>
<dbReference type="InterPro" id="IPR007630">
    <property type="entry name" value="RNA_pol_sigma70_r4"/>
</dbReference>
<dbReference type="GO" id="GO:0003677">
    <property type="term" value="F:DNA binding"/>
    <property type="evidence" value="ECO:0007669"/>
    <property type="project" value="UniProtKB-KW"/>
</dbReference>
<dbReference type="SUPFAM" id="SSF88659">
    <property type="entry name" value="Sigma3 and sigma4 domains of RNA polymerase sigma factors"/>
    <property type="match status" value="1"/>
</dbReference>
<dbReference type="SUPFAM" id="SSF88946">
    <property type="entry name" value="Sigma2 domain of RNA polymerase sigma factors"/>
    <property type="match status" value="1"/>
</dbReference>
<reference evidence="9 10" key="1">
    <citation type="journal article" date="2013" name="PLoS ONE">
        <title>Poles Apart: Arctic and Antarctic Octadecabacter strains Share High Genome Plasticity and a New Type of Xanthorhodopsin.</title>
        <authorList>
            <person name="Vollmers J."/>
            <person name="Voget S."/>
            <person name="Dietrich S."/>
            <person name="Gollnow K."/>
            <person name="Smits M."/>
            <person name="Meyer K."/>
            <person name="Brinkhoff T."/>
            <person name="Simon M."/>
            <person name="Daniel R."/>
        </authorList>
    </citation>
    <scope>NUCLEOTIDE SEQUENCE [LARGE SCALE GENOMIC DNA]</scope>
    <source>
        <strain evidence="9 10">238</strain>
        <plasmid evidence="10">Plasmid pOA238_160</plasmid>
    </source>
</reference>
<dbReference type="GO" id="GO:0006352">
    <property type="term" value="P:DNA-templated transcription initiation"/>
    <property type="evidence" value="ECO:0007669"/>
    <property type="project" value="InterPro"/>
</dbReference>
<dbReference type="KEGG" id="oar:OA238_160p0530"/>
<dbReference type="PANTHER" id="PTHR30376:SF3">
    <property type="entry name" value="RNA POLYMERASE SIGMA FACTOR RPOH"/>
    <property type="match status" value="1"/>
</dbReference>
<evidence type="ECO:0000256" key="5">
    <source>
        <dbReference type="ARBA" id="ARBA00023163"/>
    </source>
</evidence>
<dbReference type="InterPro" id="IPR014284">
    <property type="entry name" value="RNA_pol_sigma-70_dom"/>
</dbReference>
<name>M9RYB6_9RHOB</name>
<geneLocation type="plasmid" evidence="9 10">
    <name>pOA238_160</name>
</geneLocation>
<keyword evidence="10" id="KW-1185">Reference proteome</keyword>
<dbReference type="Proteomes" id="UP000004688">
    <property type="component" value="Plasmid pOA238_160"/>
</dbReference>
<dbReference type="Pfam" id="PF04545">
    <property type="entry name" value="Sigma70_r4"/>
    <property type="match status" value="1"/>
</dbReference>
<dbReference type="InterPro" id="IPR013325">
    <property type="entry name" value="RNA_pol_sigma_r2"/>
</dbReference>
<evidence type="ECO:0000313" key="9">
    <source>
        <dbReference type="EMBL" id="AGI74865.1"/>
    </source>
</evidence>
<dbReference type="OrthoDB" id="9809557at2"/>
<feature type="domain" description="RNA polymerase sigma-70 region 4" evidence="8">
    <location>
        <begin position="224"/>
        <end position="274"/>
    </location>
</feature>
<keyword evidence="2" id="KW-0805">Transcription regulation</keyword>
<gene>
    <name evidence="9" type="ORF">OA238_160p0530</name>
</gene>
<dbReference type="Pfam" id="PF04542">
    <property type="entry name" value="Sigma70_r2"/>
    <property type="match status" value="1"/>
</dbReference>
<dbReference type="EMBL" id="CP003744">
    <property type="protein sequence ID" value="AGI74865.1"/>
    <property type="molecule type" value="Genomic_DNA"/>
</dbReference>
<sequence length="320" mass="36011">MNKSFPAPRVARNQTARPEFLDAPTEARLARCWRDKGDVAARNRLVTSHQALAIAATSRAGGKGRELDSDLLQHANIGLLKAADRFDPDKGFRFSTYAAWWIRAEIQDYKLQGWSLVKLPNSAFGRKLFYNLKRVETRLVAEGEVPPEHLVDRIATDLGVTPEQVVLMQQRLAAPDGSLNRPVSDDGGTAQLQDLLEDPDADVEKEVSARLDSRAFWTTLSFHLNRLSKREQEIIIEIYVSDTPKTLYELGEQFSVSHERIRQIREAALTRLRASFADTAASRQRRRTTDSTDSRTGRIDSKLLPSRSHSLSRLATACVF</sequence>
<proteinExistence type="inferred from homology"/>
<keyword evidence="5" id="KW-0804">Transcription</keyword>
<comment type="similarity">
    <text evidence="1">Belongs to the sigma-70 factor family.</text>
</comment>
<dbReference type="eggNOG" id="COG0568">
    <property type="taxonomic scope" value="Bacteria"/>
</dbReference>
<dbReference type="AlphaFoldDB" id="M9RYB6"/>
<dbReference type="HOGENOM" id="CLU_014793_3_5_5"/>
<evidence type="ECO:0000256" key="2">
    <source>
        <dbReference type="ARBA" id="ARBA00023015"/>
    </source>
</evidence>